<reference evidence="1 2" key="1">
    <citation type="journal article" date="2022" name="Hortic Res">
        <title>A haplotype resolved chromosomal level avocado genome allows analysis of novel avocado genes.</title>
        <authorList>
            <person name="Nath O."/>
            <person name="Fletcher S.J."/>
            <person name="Hayward A."/>
            <person name="Shaw L.M."/>
            <person name="Masouleh A.K."/>
            <person name="Furtado A."/>
            <person name="Henry R.J."/>
            <person name="Mitter N."/>
        </authorList>
    </citation>
    <scope>NUCLEOTIDE SEQUENCE [LARGE SCALE GENOMIC DNA]</scope>
    <source>
        <strain evidence="2">cv. Hass</strain>
    </source>
</reference>
<name>A0ACC2KAL6_PERAE</name>
<accession>A0ACC2KAL6</accession>
<evidence type="ECO:0000313" key="2">
    <source>
        <dbReference type="Proteomes" id="UP001234297"/>
    </source>
</evidence>
<keyword evidence="2" id="KW-1185">Reference proteome</keyword>
<organism evidence="1 2">
    <name type="scientific">Persea americana</name>
    <name type="common">Avocado</name>
    <dbReference type="NCBI Taxonomy" id="3435"/>
    <lineage>
        <taxon>Eukaryota</taxon>
        <taxon>Viridiplantae</taxon>
        <taxon>Streptophyta</taxon>
        <taxon>Embryophyta</taxon>
        <taxon>Tracheophyta</taxon>
        <taxon>Spermatophyta</taxon>
        <taxon>Magnoliopsida</taxon>
        <taxon>Magnoliidae</taxon>
        <taxon>Laurales</taxon>
        <taxon>Lauraceae</taxon>
        <taxon>Persea</taxon>
    </lineage>
</organism>
<dbReference type="EMBL" id="CM056812">
    <property type="protein sequence ID" value="KAJ8617999.1"/>
    <property type="molecule type" value="Genomic_DNA"/>
</dbReference>
<protein>
    <submittedName>
        <fullName evidence="1">Uncharacterized protein</fullName>
    </submittedName>
</protein>
<dbReference type="Proteomes" id="UP001234297">
    <property type="component" value="Chromosome 4"/>
</dbReference>
<gene>
    <name evidence="1" type="ORF">MRB53_014185</name>
</gene>
<proteinExistence type="predicted"/>
<comment type="caution">
    <text evidence="1">The sequence shown here is derived from an EMBL/GenBank/DDBJ whole genome shotgun (WGS) entry which is preliminary data.</text>
</comment>
<sequence>MEVMEQPGVGAAGRRSYDGVVVVASGAASRTGKTRQRKCPSPGCLVAEAGDGDGEDQVGDGMGFVLDWLFCRRGQWGLRSGLGPCGFD</sequence>
<evidence type="ECO:0000313" key="1">
    <source>
        <dbReference type="EMBL" id="KAJ8617999.1"/>
    </source>
</evidence>